<proteinExistence type="inferred from homology"/>
<dbReference type="InterPro" id="IPR034137">
    <property type="entry name" value="TOPRIM_RecR"/>
</dbReference>
<feature type="zinc finger region" description="C4-type" evidence="7">
    <location>
        <begin position="57"/>
        <end position="72"/>
    </location>
</feature>
<evidence type="ECO:0000256" key="5">
    <source>
        <dbReference type="ARBA" id="ARBA00023172"/>
    </source>
</evidence>
<dbReference type="Pfam" id="PF21176">
    <property type="entry name" value="RecR_HhH"/>
    <property type="match status" value="1"/>
</dbReference>
<dbReference type="Gene3D" id="1.10.8.420">
    <property type="entry name" value="RecR Domain 1"/>
    <property type="match status" value="1"/>
</dbReference>
<dbReference type="InterPro" id="IPR023627">
    <property type="entry name" value="Rcmb_RecR"/>
</dbReference>
<dbReference type="GO" id="GO:0008270">
    <property type="term" value="F:zinc ion binding"/>
    <property type="evidence" value="ECO:0007669"/>
    <property type="project" value="UniProtKB-KW"/>
</dbReference>
<name>A0A6F8ZKF1_9FIRM</name>
<feature type="domain" description="Toprim" evidence="8">
    <location>
        <begin position="80"/>
        <end position="175"/>
    </location>
</feature>
<dbReference type="EMBL" id="LR778114">
    <property type="protein sequence ID" value="CAB1130163.1"/>
    <property type="molecule type" value="Genomic_DNA"/>
</dbReference>
<dbReference type="PROSITE" id="PS01300">
    <property type="entry name" value="RECR"/>
    <property type="match status" value="1"/>
</dbReference>
<keyword evidence="1 7" id="KW-0479">Metal-binding</keyword>
<dbReference type="InterPro" id="IPR000093">
    <property type="entry name" value="DNA_Rcmb_RecR"/>
</dbReference>
<keyword evidence="6 7" id="KW-0234">DNA repair</keyword>
<protein>
    <recommendedName>
        <fullName evidence="7">Recombination protein RecR</fullName>
    </recommendedName>
</protein>
<dbReference type="GO" id="GO:0003677">
    <property type="term" value="F:DNA binding"/>
    <property type="evidence" value="ECO:0007669"/>
    <property type="project" value="UniProtKB-UniRule"/>
</dbReference>
<organism evidence="9 10">
    <name type="scientific">Candidatus Hydrogenisulfobacillus filiaventi</name>
    <dbReference type="NCBI Taxonomy" id="2707344"/>
    <lineage>
        <taxon>Bacteria</taxon>
        <taxon>Bacillati</taxon>
        <taxon>Bacillota</taxon>
        <taxon>Clostridia</taxon>
        <taxon>Eubacteriales</taxon>
        <taxon>Clostridiales Family XVII. Incertae Sedis</taxon>
        <taxon>Candidatus Hydrogenisulfobacillus</taxon>
    </lineage>
</organism>
<dbReference type="GO" id="GO:0006310">
    <property type="term" value="P:DNA recombination"/>
    <property type="evidence" value="ECO:0007669"/>
    <property type="project" value="UniProtKB-UniRule"/>
</dbReference>
<dbReference type="InterPro" id="IPR015967">
    <property type="entry name" value="Rcmb_RecR_Znf"/>
</dbReference>
<dbReference type="Pfam" id="PF02132">
    <property type="entry name" value="RecR_ZnF"/>
    <property type="match status" value="1"/>
</dbReference>
<dbReference type="AlphaFoldDB" id="A0A6F8ZKF1"/>
<dbReference type="SMART" id="SM00278">
    <property type="entry name" value="HhH1"/>
    <property type="match status" value="1"/>
</dbReference>
<keyword evidence="2 7" id="KW-0227">DNA damage</keyword>
<dbReference type="HAMAP" id="MF_00017">
    <property type="entry name" value="RecR"/>
    <property type="match status" value="1"/>
</dbReference>
<dbReference type="SUPFAM" id="SSF111304">
    <property type="entry name" value="Recombination protein RecR"/>
    <property type="match status" value="1"/>
</dbReference>
<gene>
    <name evidence="7 9" type="primary">recR</name>
    <name evidence="9" type="ORF">R50_2674</name>
</gene>
<accession>A0A6F8ZKF1</accession>
<dbReference type="InterPro" id="IPR003583">
    <property type="entry name" value="Hlx-hairpin-Hlx_DNA-bd_motif"/>
</dbReference>
<keyword evidence="5 7" id="KW-0233">DNA recombination</keyword>
<dbReference type="Pfam" id="PF13662">
    <property type="entry name" value="Toprim_4"/>
    <property type="match status" value="1"/>
</dbReference>
<dbReference type="Gene3D" id="3.40.1360.10">
    <property type="match status" value="1"/>
</dbReference>
<evidence type="ECO:0000256" key="4">
    <source>
        <dbReference type="ARBA" id="ARBA00022833"/>
    </source>
</evidence>
<dbReference type="Gene3D" id="3.30.60.80">
    <property type="match status" value="1"/>
</dbReference>
<evidence type="ECO:0000256" key="6">
    <source>
        <dbReference type="ARBA" id="ARBA00023204"/>
    </source>
</evidence>
<evidence type="ECO:0000313" key="10">
    <source>
        <dbReference type="Proteomes" id="UP000503399"/>
    </source>
</evidence>
<dbReference type="Proteomes" id="UP000503399">
    <property type="component" value="Chromosome"/>
</dbReference>
<keyword evidence="10" id="KW-1185">Reference proteome</keyword>
<comment type="function">
    <text evidence="7">May play a role in DNA repair. It seems to be involved in an RecBC-independent recombinational process of DNA repair. It may act with RecF and RecO.</text>
</comment>
<evidence type="ECO:0000313" key="9">
    <source>
        <dbReference type="EMBL" id="CAB1130163.1"/>
    </source>
</evidence>
<dbReference type="GO" id="GO:0006281">
    <property type="term" value="P:DNA repair"/>
    <property type="evidence" value="ECO:0007669"/>
    <property type="project" value="UniProtKB-UniRule"/>
</dbReference>
<sequence>MLYPEPIQGLVNELAKLPGVGPKTAQRLAFHLLNRPEGEAEALADAIVKARRRIRYCSVCYNFTDTDPCTICRNPGRDPGLIMVVEQPKDVVAMEKTREFRGRYHVLHGTISPMEGIGPDDLKIRELMDRLQTGTVRELVLATGSSLEGEATALYLARLFKPLGVKVTRIARGIPMGGDLDYTDEATLLKAFEGRQEL</sequence>
<evidence type="ECO:0000256" key="2">
    <source>
        <dbReference type="ARBA" id="ARBA00022763"/>
    </source>
</evidence>
<dbReference type="KEGG" id="hfv:R50_2674"/>
<dbReference type="InterPro" id="IPR006171">
    <property type="entry name" value="TOPRIM_dom"/>
</dbReference>
<comment type="similarity">
    <text evidence="7">Belongs to the RecR family.</text>
</comment>
<evidence type="ECO:0000256" key="7">
    <source>
        <dbReference type="HAMAP-Rule" id="MF_00017"/>
    </source>
</evidence>
<dbReference type="NCBIfam" id="TIGR00615">
    <property type="entry name" value="recR"/>
    <property type="match status" value="1"/>
</dbReference>
<dbReference type="SMART" id="SM00493">
    <property type="entry name" value="TOPRIM"/>
    <property type="match status" value="1"/>
</dbReference>
<keyword evidence="4 7" id="KW-0862">Zinc</keyword>
<dbReference type="PANTHER" id="PTHR30446:SF0">
    <property type="entry name" value="RECOMBINATION PROTEIN RECR"/>
    <property type="match status" value="1"/>
</dbReference>
<dbReference type="PANTHER" id="PTHR30446">
    <property type="entry name" value="RECOMBINATION PROTEIN RECR"/>
    <property type="match status" value="1"/>
</dbReference>
<keyword evidence="3 7" id="KW-0863">Zinc-finger</keyword>
<evidence type="ECO:0000259" key="8">
    <source>
        <dbReference type="PROSITE" id="PS50880"/>
    </source>
</evidence>
<evidence type="ECO:0000256" key="3">
    <source>
        <dbReference type="ARBA" id="ARBA00022771"/>
    </source>
</evidence>
<dbReference type="CDD" id="cd01025">
    <property type="entry name" value="TOPRIM_recR"/>
    <property type="match status" value="1"/>
</dbReference>
<dbReference type="Gene3D" id="6.10.250.240">
    <property type="match status" value="1"/>
</dbReference>
<dbReference type="PROSITE" id="PS50880">
    <property type="entry name" value="TOPRIM"/>
    <property type="match status" value="1"/>
</dbReference>
<reference evidence="9 10" key="1">
    <citation type="submission" date="2020-02" db="EMBL/GenBank/DDBJ databases">
        <authorList>
            <person name="Hogendoorn C."/>
        </authorList>
    </citation>
    <scope>NUCLEOTIDE SEQUENCE [LARGE SCALE GENOMIC DNA]</scope>
    <source>
        <strain evidence="9">R501</strain>
    </source>
</reference>
<dbReference type="Pfam" id="PF21175">
    <property type="entry name" value="RecR_C"/>
    <property type="match status" value="1"/>
</dbReference>
<evidence type="ECO:0000256" key="1">
    <source>
        <dbReference type="ARBA" id="ARBA00022723"/>
    </source>
</evidence>